<dbReference type="Gene3D" id="2.40.240.10">
    <property type="entry name" value="Ribosomal Protein L25, Chain P"/>
    <property type="match status" value="1"/>
</dbReference>
<dbReference type="EMBL" id="SIRE01000042">
    <property type="protein sequence ID" value="TBL69018.1"/>
    <property type="molecule type" value="Genomic_DNA"/>
</dbReference>
<dbReference type="InterPro" id="IPR011035">
    <property type="entry name" value="Ribosomal_bL25/Gln-tRNA_synth"/>
</dbReference>
<evidence type="ECO:0000256" key="6">
    <source>
        <dbReference type="SAM" id="MobiDB-lite"/>
    </source>
</evidence>
<dbReference type="InterPro" id="IPR037121">
    <property type="entry name" value="Ribosomal_bL25_C"/>
</dbReference>
<evidence type="ECO:0000313" key="10">
    <source>
        <dbReference type="Proteomes" id="UP000293142"/>
    </source>
</evidence>
<sequence>MATTLKAESRQTKTKSDIRQLRQNGKIPGVVYGEKVGGAPIMIEQKALHALLRGNRHALIELDVPELGKQPVMISEMQRDKLSGELLHIDFHQINMDEPVRATVLLEFDGDSAGVREGGILQIQKHEVEIRCLPQQIPNALQVDVSKLGIGENIHASDLQLPAGVELKSDPGELLVTILLPQKEEPAVEEAAAEAHDKHADEAQAAAETAEV</sequence>
<organism evidence="9 10">
    <name type="scientific">Paenibacillus thalictri</name>
    <dbReference type="NCBI Taxonomy" id="2527873"/>
    <lineage>
        <taxon>Bacteria</taxon>
        <taxon>Bacillati</taxon>
        <taxon>Bacillota</taxon>
        <taxon>Bacilli</taxon>
        <taxon>Bacillales</taxon>
        <taxon>Paenibacillaceae</taxon>
        <taxon>Paenibacillus</taxon>
    </lineage>
</organism>
<feature type="domain" description="Large ribosomal subunit protein bL25 L25" evidence="7">
    <location>
        <begin position="5"/>
        <end position="91"/>
    </location>
</feature>
<keyword evidence="1 5" id="KW-0699">rRNA-binding</keyword>
<evidence type="ECO:0000256" key="1">
    <source>
        <dbReference type="ARBA" id="ARBA00022730"/>
    </source>
</evidence>
<dbReference type="NCBIfam" id="TIGR00731">
    <property type="entry name" value="bL25_bact_ctc"/>
    <property type="match status" value="1"/>
</dbReference>
<dbReference type="PANTHER" id="PTHR33284:SF1">
    <property type="entry name" value="RIBOSOMAL PROTEIN L25_GLN-TRNA SYNTHETASE, ANTI-CODON-BINDING DOMAIN-CONTAINING PROTEIN"/>
    <property type="match status" value="1"/>
</dbReference>
<dbReference type="InterPro" id="IPR020930">
    <property type="entry name" value="Ribosomal_uL5_bac-type"/>
</dbReference>
<feature type="compositionally biased region" description="Low complexity" evidence="6">
    <location>
        <begin position="203"/>
        <end position="212"/>
    </location>
</feature>
<reference evidence="9 10" key="1">
    <citation type="submission" date="2019-02" db="EMBL/GenBank/DDBJ databases">
        <title>Paenibacillus sp. nov., isolated from surface-sterilized tissue of Thalictrum simplex L.</title>
        <authorList>
            <person name="Tuo L."/>
        </authorList>
    </citation>
    <scope>NUCLEOTIDE SEQUENCE [LARGE SCALE GENOMIC DNA]</scope>
    <source>
        <strain evidence="9 10">N2SHLJ1</strain>
    </source>
</reference>
<feature type="compositionally biased region" description="Basic and acidic residues" evidence="6">
    <location>
        <begin position="193"/>
        <end position="202"/>
    </location>
</feature>
<evidence type="ECO:0000259" key="7">
    <source>
        <dbReference type="Pfam" id="PF01386"/>
    </source>
</evidence>
<dbReference type="SUPFAM" id="SSF50715">
    <property type="entry name" value="Ribosomal protein L25-like"/>
    <property type="match status" value="1"/>
</dbReference>
<dbReference type="HAMAP" id="MF_01334">
    <property type="entry name" value="Ribosomal_bL25_CTC"/>
    <property type="match status" value="1"/>
</dbReference>
<dbReference type="AlphaFoldDB" id="A0A4Q9DE20"/>
<dbReference type="OrthoDB" id="9790002at2"/>
<dbReference type="Pfam" id="PF01386">
    <property type="entry name" value="Ribosomal_L25p"/>
    <property type="match status" value="1"/>
</dbReference>
<dbReference type="CDD" id="cd00495">
    <property type="entry name" value="Ribosomal_L25_TL5_CTC"/>
    <property type="match status" value="1"/>
</dbReference>
<dbReference type="GO" id="GO:0022625">
    <property type="term" value="C:cytosolic large ribosomal subunit"/>
    <property type="evidence" value="ECO:0007669"/>
    <property type="project" value="TreeGrafter"/>
</dbReference>
<comment type="subunit">
    <text evidence="5">Part of the 50S ribosomal subunit; part of the 5S rRNA/L5/L18/L25 subcomplex. Contacts the 5S rRNA. Binds to the 5S rRNA independently of L5 and L18.</text>
</comment>
<evidence type="ECO:0000256" key="2">
    <source>
        <dbReference type="ARBA" id="ARBA00022884"/>
    </source>
</evidence>
<evidence type="ECO:0000259" key="8">
    <source>
        <dbReference type="Pfam" id="PF14693"/>
    </source>
</evidence>
<evidence type="ECO:0000256" key="4">
    <source>
        <dbReference type="ARBA" id="ARBA00023274"/>
    </source>
</evidence>
<dbReference type="RefSeq" id="WP_131018650.1">
    <property type="nucleotide sequence ID" value="NZ_SIRE01000042.1"/>
</dbReference>
<feature type="region of interest" description="Disordered" evidence="6">
    <location>
        <begin position="186"/>
        <end position="212"/>
    </location>
</feature>
<comment type="caution">
    <text evidence="9">The sequence shown here is derived from an EMBL/GenBank/DDBJ whole genome shotgun (WGS) entry which is preliminary data.</text>
</comment>
<keyword evidence="3 5" id="KW-0689">Ribosomal protein</keyword>
<dbReference type="PANTHER" id="PTHR33284">
    <property type="entry name" value="RIBOSOMAL PROTEIN L25/GLN-TRNA SYNTHETASE, ANTI-CODON-BINDING DOMAIN-CONTAINING PROTEIN"/>
    <property type="match status" value="1"/>
</dbReference>
<protein>
    <recommendedName>
        <fullName evidence="5">Large ribosomal subunit protein bL25</fullName>
    </recommendedName>
    <alternativeName>
        <fullName evidence="5">General stress protein CTC</fullName>
    </alternativeName>
</protein>
<dbReference type="InterPro" id="IPR001021">
    <property type="entry name" value="Ribosomal_bL25_long"/>
</dbReference>
<accession>A0A4Q9DE20</accession>
<keyword evidence="4 5" id="KW-0687">Ribonucleoprotein</keyword>
<evidence type="ECO:0000256" key="3">
    <source>
        <dbReference type="ARBA" id="ARBA00022980"/>
    </source>
</evidence>
<feature type="domain" description="Large ribosomal subunit protein bL25 beta" evidence="8">
    <location>
        <begin position="100"/>
        <end position="181"/>
    </location>
</feature>
<dbReference type="Pfam" id="PF14693">
    <property type="entry name" value="Ribosomal_TL5_C"/>
    <property type="match status" value="1"/>
</dbReference>
<keyword evidence="2 5" id="KW-0694">RNA-binding</keyword>
<dbReference type="GO" id="GO:0008097">
    <property type="term" value="F:5S rRNA binding"/>
    <property type="evidence" value="ECO:0007669"/>
    <property type="project" value="InterPro"/>
</dbReference>
<dbReference type="InterPro" id="IPR020056">
    <property type="entry name" value="Rbsml_bL25/Gln-tRNA_synth_N"/>
</dbReference>
<dbReference type="GO" id="GO:0006412">
    <property type="term" value="P:translation"/>
    <property type="evidence" value="ECO:0007669"/>
    <property type="project" value="UniProtKB-UniRule"/>
</dbReference>
<evidence type="ECO:0000313" key="9">
    <source>
        <dbReference type="EMBL" id="TBL69018.1"/>
    </source>
</evidence>
<comment type="similarity">
    <text evidence="5">Belongs to the bacterial ribosomal protein bL25 family. CTC subfamily.</text>
</comment>
<evidence type="ECO:0000256" key="5">
    <source>
        <dbReference type="HAMAP-Rule" id="MF_01334"/>
    </source>
</evidence>
<keyword evidence="10" id="KW-1185">Reference proteome</keyword>
<name>A0A4Q9DE20_9BACL</name>
<dbReference type="Gene3D" id="2.170.120.20">
    <property type="entry name" value="Ribosomal protein L25, beta domain"/>
    <property type="match status" value="1"/>
</dbReference>
<comment type="function">
    <text evidence="5">This is one of the proteins that binds to the 5S RNA in the ribosome where it forms part of the central protuberance.</text>
</comment>
<gene>
    <name evidence="5" type="primary">rplY</name>
    <name evidence="5" type="synonym">ctc</name>
    <name evidence="9" type="ORF">EYB31_37255</name>
</gene>
<dbReference type="GO" id="GO:0003735">
    <property type="term" value="F:structural constituent of ribosome"/>
    <property type="evidence" value="ECO:0007669"/>
    <property type="project" value="InterPro"/>
</dbReference>
<dbReference type="InterPro" id="IPR020057">
    <property type="entry name" value="Ribosomal_bL25_b-dom"/>
</dbReference>
<dbReference type="InterPro" id="IPR029751">
    <property type="entry name" value="Ribosomal_L25_dom"/>
</dbReference>
<proteinExistence type="inferred from homology"/>
<dbReference type="Proteomes" id="UP000293142">
    <property type="component" value="Unassembled WGS sequence"/>
</dbReference>